<reference evidence="2 3" key="1">
    <citation type="journal article" date="2015" name="Microbes Environ.">
        <title>Distribution and evolution of nitrogen fixation genes in the phylum bacteroidetes.</title>
        <authorList>
            <person name="Inoue J."/>
            <person name="Oshima K."/>
            <person name="Suda W."/>
            <person name="Sakamoto M."/>
            <person name="Iino T."/>
            <person name="Noda S."/>
            <person name="Hongoh Y."/>
            <person name="Hattori M."/>
            <person name="Ohkuma M."/>
        </authorList>
    </citation>
    <scope>NUCLEOTIDE SEQUENCE [LARGE SCALE GENOMIC DNA]</scope>
    <source>
        <strain evidence="2">JCM 15548</strain>
    </source>
</reference>
<name>A0A0E9LW29_9BACT</name>
<dbReference type="GO" id="GO:0004560">
    <property type="term" value="F:alpha-L-fucosidase activity"/>
    <property type="evidence" value="ECO:0007669"/>
    <property type="project" value="TreeGrafter"/>
</dbReference>
<dbReference type="PANTHER" id="PTHR31084">
    <property type="entry name" value="ALPHA-L-FUCOSIDASE 2"/>
    <property type="match status" value="1"/>
</dbReference>
<comment type="caution">
    <text evidence="2">The sequence shown here is derived from an EMBL/GenBank/DDBJ whole genome shotgun (WGS) entry which is preliminary data.</text>
</comment>
<proteinExistence type="predicted"/>
<feature type="domain" description="Glycosyl hydrolase family 95 N-terminal" evidence="1">
    <location>
        <begin position="34"/>
        <end position="274"/>
    </location>
</feature>
<protein>
    <recommendedName>
        <fullName evidence="1">Glycosyl hydrolase family 95 N-terminal domain-containing protein</fullName>
    </recommendedName>
</protein>
<dbReference type="Pfam" id="PF14498">
    <property type="entry name" value="Glyco_hyd_65N_2"/>
    <property type="match status" value="1"/>
</dbReference>
<dbReference type="STRING" id="1236989.JCM15548_12024"/>
<organism evidence="2 3">
    <name type="scientific">Geofilum rubicundum JCM 15548</name>
    <dbReference type="NCBI Taxonomy" id="1236989"/>
    <lineage>
        <taxon>Bacteria</taxon>
        <taxon>Pseudomonadati</taxon>
        <taxon>Bacteroidota</taxon>
        <taxon>Bacteroidia</taxon>
        <taxon>Marinilabiliales</taxon>
        <taxon>Marinilabiliaceae</taxon>
        <taxon>Geofilum</taxon>
    </lineage>
</organism>
<accession>A0A0E9LW29</accession>
<gene>
    <name evidence="2" type="ORF">JCM15548_12024</name>
</gene>
<evidence type="ECO:0000313" key="3">
    <source>
        <dbReference type="Proteomes" id="UP000032900"/>
    </source>
</evidence>
<evidence type="ECO:0000259" key="1">
    <source>
        <dbReference type="Pfam" id="PF14498"/>
    </source>
</evidence>
<dbReference type="PANTHER" id="PTHR31084:SF0">
    <property type="entry name" value="ALPHA-L-FUCOSIDASE 2"/>
    <property type="match status" value="1"/>
</dbReference>
<dbReference type="EMBL" id="BAZW01000013">
    <property type="protein sequence ID" value="GAO29797.1"/>
    <property type="molecule type" value="Genomic_DNA"/>
</dbReference>
<dbReference type="Gene3D" id="2.70.98.50">
    <property type="entry name" value="putative glycoside hydrolase family protein from bacillus halodurans"/>
    <property type="match status" value="1"/>
</dbReference>
<dbReference type="AlphaFoldDB" id="A0A0E9LW29"/>
<dbReference type="Proteomes" id="UP000032900">
    <property type="component" value="Unassembled WGS sequence"/>
</dbReference>
<evidence type="ECO:0000313" key="2">
    <source>
        <dbReference type="EMBL" id="GAO29797.1"/>
    </source>
</evidence>
<dbReference type="InterPro" id="IPR027414">
    <property type="entry name" value="GH95_N_dom"/>
</dbReference>
<keyword evidence="3" id="KW-1185">Reference proteome</keyword>
<sequence>MQKAVVLGLAFLWMTGSGWSQGFDAPERGFVSWKPAPQWEDALLSGNGTVGTMVFGEPHDETIIINHALNHMPVRVPLLPIDQASRLAEIRALLAEGKYAEAAQIPVAQSRLEGYEEMHWIDPFVPLCNLRLVMEPGNISDYVRMVDFETGEAKVQWQQNGDMFQRSLFVSRADSLIVLRISGTTGINMELFLRQHPIAWDQSAFVNGAIKSATAEVTEDFLTYQTFFHHQYEGIPQGFEGVAQVHAEGGTQEVVGGRLVIKDADEVLVVMAVKPTTMKLNPWWKT</sequence>
<dbReference type="RefSeq" id="WP_062124361.1">
    <property type="nucleotide sequence ID" value="NZ_BAZW01000013.1"/>
</dbReference>